<dbReference type="AlphaFoldDB" id="A0A975C272"/>
<evidence type="ECO:0000256" key="1">
    <source>
        <dbReference type="SAM" id="Phobius"/>
    </source>
</evidence>
<gene>
    <name evidence="2" type="ORF">IFJ75_18135</name>
</gene>
<dbReference type="RefSeq" id="WP_207870107.1">
    <property type="nucleotide sequence ID" value="NZ_CP062222.1"/>
</dbReference>
<accession>A0A975C272</accession>
<protein>
    <submittedName>
        <fullName evidence="2">Uncharacterized protein</fullName>
    </submittedName>
</protein>
<keyword evidence="1" id="KW-0812">Transmembrane</keyword>
<organism evidence="2 3">
    <name type="scientific">Brevundimonas goettingensis</name>
    <dbReference type="NCBI Taxonomy" id="2774190"/>
    <lineage>
        <taxon>Bacteria</taxon>
        <taxon>Pseudomonadati</taxon>
        <taxon>Pseudomonadota</taxon>
        <taxon>Alphaproteobacteria</taxon>
        <taxon>Caulobacterales</taxon>
        <taxon>Caulobacteraceae</taxon>
        <taxon>Brevundimonas</taxon>
    </lineage>
</organism>
<dbReference type="EMBL" id="CP062222">
    <property type="protein sequence ID" value="QTC91099.1"/>
    <property type="molecule type" value="Genomic_DNA"/>
</dbReference>
<keyword evidence="1" id="KW-1133">Transmembrane helix</keyword>
<evidence type="ECO:0000313" key="2">
    <source>
        <dbReference type="EMBL" id="QTC91099.1"/>
    </source>
</evidence>
<sequence>MAGKQETAPVRGVVFGLLTIVVGYAGWAVHTAGRIHMTSGKGPTRAEFAISRLQDGWQFDLTVLLMALVALACLAGFASAAWDLFSSERQGV</sequence>
<proteinExistence type="predicted"/>
<feature type="transmembrane region" description="Helical" evidence="1">
    <location>
        <begin position="12"/>
        <end position="29"/>
    </location>
</feature>
<reference evidence="2" key="1">
    <citation type="submission" date="2020-09" db="EMBL/GenBank/DDBJ databases">
        <title>Brevundimonas sp. LVF2 isolated from a puddle in Goettingen, Germany.</title>
        <authorList>
            <person name="Friedrich I."/>
            <person name="Klassen A."/>
            <person name="Hannes N."/>
            <person name="Schneider D."/>
            <person name="Hertel R."/>
            <person name="Daniel R."/>
        </authorList>
    </citation>
    <scope>NUCLEOTIDE SEQUENCE</scope>
    <source>
        <strain evidence="2">LVF2</strain>
    </source>
</reference>
<dbReference type="Proteomes" id="UP000663918">
    <property type="component" value="Chromosome"/>
</dbReference>
<name>A0A975C272_9CAUL</name>
<keyword evidence="3" id="KW-1185">Reference proteome</keyword>
<keyword evidence="1" id="KW-0472">Membrane</keyword>
<dbReference type="KEGG" id="bgoe:IFJ75_18135"/>
<feature type="transmembrane region" description="Helical" evidence="1">
    <location>
        <begin position="61"/>
        <end position="85"/>
    </location>
</feature>
<evidence type="ECO:0000313" key="3">
    <source>
        <dbReference type="Proteomes" id="UP000663918"/>
    </source>
</evidence>